<evidence type="ECO:0000313" key="3">
    <source>
        <dbReference type="Proteomes" id="UP000824139"/>
    </source>
</evidence>
<protein>
    <submittedName>
        <fullName evidence="2">NADPH-dependent 7-cyano-7-deazaguanine reductase QueF</fullName>
    </submittedName>
</protein>
<dbReference type="InterPro" id="IPR043133">
    <property type="entry name" value="GTP-CH-I_C/QueF"/>
</dbReference>
<organism evidence="2 3">
    <name type="scientific">Candidatus Scatenecus faecavium</name>
    <dbReference type="NCBI Taxonomy" id="2840915"/>
    <lineage>
        <taxon>Bacteria</taxon>
        <taxon>Candidatus Scatenecus</taxon>
    </lineage>
</organism>
<dbReference type="GO" id="GO:0008616">
    <property type="term" value="P:tRNA queuosine(34) biosynthetic process"/>
    <property type="evidence" value="ECO:0007669"/>
    <property type="project" value="InterPro"/>
</dbReference>
<dbReference type="GO" id="GO:0033739">
    <property type="term" value="F:preQ1 synthase activity"/>
    <property type="evidence" value="ECO:0007669"/>
    <property type="project" value="InterPro"/>
</dbReference>
<comment type="caution">
    <text evidence="2">The sequence shown here is derived from an EMBL/GenBank/DDBJ whole genome shotgun (WGS) entry which is preliminary data.</text>
</comment>
<dbReference type="Gene3D" id="3.30.1130.10">
    <property type="match status" value="2"/>
</dbReference>
<accession>A0A9D1K3W6</accession>
<dbReference type="InterPro" id="IPR029500">
    <property type="entry name" value="QueF"/>
</dbReference>
<feature type="domain" description="NADPH-dependent 7-cyano-7-deazaguanine reductase N-terminal" evidence="1">
    <location>
        <begin position="26"/>
        <end position="137"/>
    </location>
</feature>
<evidence type="ECO:0000313" key="2">
    <source>
        <dbReference type="EMBL" id="HIS83212.1"/>
    </source>
</evidence>
<dbReference type="Proteomes" id="UP000824139">
    <property type="component" value="Unassembled WGS sequence"/>
</dbReference>
<proteinExistence type="predicted"/>
<gene>
    <name evidence="2" type="ORF">IAD41_06375</name>
</gene>
<dbReference type="Pfam" id="PF14819">
    <property type="entry name" value="QueF_N"/>
    <property type="match status" value="1"/>
</dbReference>
<dbReference type="EMBL" id="DVJO01000140">
    <property type="protein sequence ID" value="HIS83212.1"/>
    <property type="molecule type" value="Genomic_DNA"/>
</dbReference>
<dbReference type="Pfam" id="PF14489">
    <property type="entry name" value="QueF"/>
    <property type="match status" value="1"/>
</dbReference>
<dbReference type="InterPro" id="IPR050084">
    <property type="entry name" value="NADPH_dep_7-cyano-7-deazaG_red"/>
</dbReference>
<dbReference type="AlphaFoldDB" id="A0A9D1K3W6"/>
<evidence type="ECO:0000259" key="1">
    <source>
        <dbReference type="Pfam" id="PF14819"/>
    </source>
</evidence>
<reference evidence="2" key="2">
    <citation type="journal article" date="2021" name="PeerJ">
        <title>Extensive microbial diversity within the chicken gut microbiome revealed by metagenomics and culture.</title>
        <authorList>
            <person name="Gilroy R."/>
            <person name="Ravi A."/>
            <person name="Getino M."/>
            <person name="Pursley I."/>
            <person name="Horton D.L."/>
            <person name="Alikhan N.F."/>
            <person name="Baker D."/>
            <person name="Gharbi K."/>
            <person name="Hall N."/>
            <person name="Watson M."/>
            <person name="Adriaenssens E.M."/>
            <person name="Foster-Nyarko E."/>
            <person name="Jarju S."/>
            <person name="Secka A."/>
            <person name="Antonio M."/>
            <person name="Oren A."/>
            <person name="Chaudhuri R.R."/>
            <person name="La Ragione R."/>
            <person name="Hildebrand F."/>
            <person name="Pallen M.J."/>
        </authorList>
    </citation>
    <scope>NUCLEOTIDE SEQUENCE</scope>
    <source>
        <strain evidence="2">CHK152-2994</strain>
    </source>
</reference>
<dbReference type="PANTHER" id="PTHR34354">
    <property type="entry name" value="NADPH-DEPENDENT 7-CYANO-7-DEAZAGUANINE REDUCTASE"/>
    <property type="match status" value="1"/>
</dbReference>
<name>A0A9D1K3W6_9BACT</name>
<sequence length="303" mass="35514">MENTSTNNTDIIASTHLGKKISGSEIYDPSLLVVIPRIENRKQYNLQNEHLPFEGFDVWHAYEFSAMTENGIPVTRLLKIKYDCRSEFLVESKSLKLYLNSFNMTKFGSTTTECLEICADKIKKDLSEKLKTQVSIKFLENSIERAEIFSNFKNIMQFIDEKNLKAENFKEAPELLQTEDLSNLQTHYLTFDSLRSNCRVTHQPDFGDVFIYYKSKKHILEDSLLKYLISFRSEYHFHEECCEMIYKRLYDLLEPKDELFVCALYTRRGGIDICPLRHSKNCTFKDFDELSDVTKFARNGVKQ</sequence>
<reference evidence="2" key="1">
    <citation type="submission" date="2020-10" db="EMBL/GenBank/DDBJ databases">
        <authorList>
            <person name="Gilroy R."/>
        </authorList>
    </citation>
    <scope>NUCLEOTIDE SEQUENCE</scope>
    <source>
        <strain evidence="2">CHK152-2994</strain>
    </source>
</reference>
<dbReference type="InterPro" id="IPR029139">
    <property type="entry name" value="QueF_N"/>
</dbReference>
<dbReference type="SUPFAM" id="SSF55620">
    <property type="entry name" value="Tetrahydrobiopterin biosynthesis enzymes-like"/>
    <property type="match status" value="1"/>
</dbReference>
<dbReference type="PANTHER" id="PTHR34354:SF1">
    <property type="entry name" value="NADPH-DEPENDENT 7-CYANO-7-DEAZAGUANINE REDUCTASE"/>
    <property type="match status" value="1"/>
</dbReference>